<dbReference type="EMBL" id="CM001484">
    <property type="protein sequence ID" value="EIE98330.1"/>
    <property type="molecule type" value="Genomic_DNA"/>
</dbReference>
<dbReference type="GO" id="GO:0009247">
    <property type="term" value="P:glycolipid biosynthetic process"/>
    <property type="evidence" value="ECO:0007669"/>
    <property type="project" value="TreeGrafter"/>
</dbReference>
<keyword evidence="4" id="KW-1185">Reference proteome</keyword>
<dbReference type="eggNOG" id="COG3268">
    <property type="taxonomic scope" value="Bacteria"/>
</dbReference>
<dbReference type="STRING" id="928724.SacglDRAFT_01407"/>
<protein>
    <recommendedName>
        <fullName evidence="2">Saccharopine dehydrogenase NADP binding domain-containing protein</fullName>
    </recommendedName>
</protein>
<feature type="region of interest" description="Disordered" evidence="1">
    <location>
        <begin position="227"/>
        <end position="246"/>
    </location>
</feature>
<dbReference type="InterPro" id="IPR051276">
    <property type="entry name" value="Saccharopine_DH-like_oxidrdct"/>
</dbReference>
<sequence length="417" mass="45472">MTLVTSGAMSAYGVLRIEHGDTTEGHMAEREYDLVLFGGTGFTGGLTAEYLARHAPESCRWALAGRSPAKLERLRDRLARINADCAALPLLEADVADTESLRRLAESTRVVITTVGPYLHYGEALVAACARSGTDYVDLTGEPEFVDRMYLAHHETARATGARLVHACGFDSVPYDLGVYFTVQHLPKNVPLTVEGQLRVHAEFSGGTYASALTVFSRRRQMARAARRRREVEKRPPDRRVHLPKGPLYRDRETGRWMVPLPTIDPQIVGRSAAALDRYGPDFTYRHYASVKRLPTVAVAGLGLGALGVLARFAPVRDALGHLRKPGEGPSEERRMRSWFAVRFVGEGGGERVVTEFAGGDPGYDETAKMLAESALCLAFDKLPATSGQVTPTVAMGDALLTRLAGAGLTIRVVRRS</sequence>
<dbReference type="GO" id="GO:0005886">
    <property type="term" value="C:plasma membrane"/>
    <property type="evidence" value="ECO:0007669"/>
    <property type="project" value="TreeGrafter"/>
</dbReference>
<dbReference type="SUPFAM" id="SSF51735">
    <property type="entry name" value="NAD(P)-binding Rossmann-fold domains"/>
    <property type="match status" value="1"/>
</dbReference>
<dbReference type="PANTHER" id="PTHR12286:SF5">
    <property type="entry name" value="SACCHAROPINE DEHYDROGENASE-LIKE OXIDOREDUCTASE"/>
    <property type="match status" value="1"/>
</dbReference>
<feature type="domain" description="Saccharopine dehydrogenase NADP binding" evidence="2">
    <location>
        <begin position="35"/>
        <end position="162"/>
    </location>
</feature>
<dbReference type="Gene3D" id="3.40.50.720">
    <property type="entry name" value="NAD(P)-binding Rossmann-like Domain"/>
    <property type="match status" value="1"/>
</dbReference>
<evidence type="ECO:0000259" key="2">
    <source>
        <dbReference type="Pfam" id="PF03435"/>
    </source>
</evidence>
<name>I1D056_9PSEU</name>
<accession>I1D056</accession>
<dbReference type="Proteomes" id="UP000005087">
    <property type="component" value="Chromosome"/>
</dbReference>
<dbReference type="InterPro" id="IPR036291">
    <property type="entry name" value="NAD(P)-bd_dom_sf"/>
</dbReference>
<evidence type="ECO:0000256" key="1">
    <source>
        <dbReference type="SAM" id="MobiDB-lite"/>
    </source>
</evidence>
<dbReference type="AlphaFoldDB" id="I1D056"/>
<organism evidence="3 4">
    <name type="scientific">Saccharomonospora glauca K62</name>
    <dbReference type="NCBI Taxonomy" id="928724"/>
    <lineage>
        <taxon>Bacteria</taxon>
        <taxon>Bacillati</taxon>
        <taxon>Actinomycetota</taxon>
        <taxon>Actinomycetes</taxon>
        <taxon>Pseudonocardiales</taxon>
        <taxon>Pseudonocardiaceae</taxon>
        <taxon>Saccharomonospora</taxon>
    </lineage>
</organism>
<dbReference type="InterPro" id="IPR005097">
    <property type="entry name" value="Sacchrp_dh_NADP-bd"/>
</dbReference>
<dbReference type="PANTHER" id="PTHR12286">
    <property type="entry name" value="SACCHAROPINE DEHYDROGENASE-LIKE OXIDOREDUCTASE"/>
    <property type="match status" value="1"/>
</dbReference>
<dbReference type="Pfam" id="PF03435">
    <property type="entry name" value="Sacchrp_dh_NADP"/>
    <property type="match status" value="1"/>
</dbReference>
<dbReference type="HOGENOM" id="CLU_031002_0_2_11"/>
<feature type="compositionally biased region" description="Basic and acidic residues" evidence="1">
    <location>
        <begin position="230"/>
        <end position="241"/>
    </location>
</feature>
<evidence type="ECO:0000313" key="3">
    <source>
        <dbReference type="EMBL" id="EIE98330.1"/>
    </source>
</evidence>
<reference evidence="4" key="2">
    <citation type="submission" date="2012-01" db="EMBL/GenBank/DDBJ databases">
        <title>Noncontiguous Finished sequence of chromosome of Saccharomonospora glauca K62.</title>
        <authorList>
            <consortium name="US DOE Joint Genome Institute"/>
            <person name="Lucas S."/>
            <person name="Han J."/>
            <person name="Lapidus A."/>
            <person name="Cheng J.-F."/>
            <person name="Goodwin L."/>
            <person name="Pitluck S."/>
            <person name="Peters L."/>
            <person name="Mikhailova N."/>
            <person name="Held B."/>
            <person name="Detter J.C."/>
            <person name="Han C."/>
            <person name="Tapia R."/>
            <person name="Land M."/>
            <person name="Hauser L."/>
            <person name="Kyrpides N."/>
            <person name="Ivanova N."/>
            <person name="Pagani I."/>
            <person name="Brambilla E.-M."/>
            <person name="Klenk H.-P."/>
            <person name="Woyke T."/>
        </authorList>
    </citation>
    <scope>NUCLEOTIDE SEQUENCE [LARGE SCALE GENOMIC DNA]</scope>
    <source>
        <strain evidence="4">K62</strain>
    </source>
</reference>
<gene>
    <name evidence="3" type="ORF">SacglDRAFT_01407</name>
</gene>
<evidence type="ECO:0000313" key="4">
    <source>
        <dbReference type="Proteomes" id="UP000005087"/>
    </source>
</evidence>
<reference evidence="3 4" key="1">
    <citation type="submission" date="2011-09" db="EMBL/GenBank/DDBJ databases">
        <authorList>
            <consortium name="US DOE Joint Genome Institute (JGI-PGF)"/>
            <person name="Lucas S."/>
            <person name="Han J."/>
            <person name="Lapidus A."/>
            <person name="Cheng J.-F."/>
            <person name="Goodwin L."/>
            <person name="Pitluck S."/>
            <person name="Peters L."/>
            <person name="Land M.L."/>
            <person name="Hauser L."/>
            <person name="Brambilla E."/>
            <person name="Klenk H.-P."/>
            <person name="Woyke T.J."/>
        </authorList>
    </citation>
    <scope>NUCLEOTIDE SEQUENCE [LARGE SCALE GENOMIC DNA]</scope>
    <source>
        <strain evidence="3 4">K62</strain>
    </source>
</reference>
<proteinExistence type="predicted"/>